<organism evidence="1 2">
    <name type="scientific">Clostridium cellulovorans (strain ATCC 35296 / DSM 3052 / OCM 3 / 743B)</name>
    <dbReference type="NCBI Taxonomy" id="573061"/>
    <lineage>
        <taxon>Bacteria</taxon>
        <taxon>Bacillati</taxon>
        <taxon>Bacillota</taxon>
        <taxon>Clostridia</taxon>
        <taxon>Eubacteriales</taxon>
        <taxon>Clostridiaceae</taxon>
        <taxon>Clostridium</taxon>
    </lineage>
</organism>
<name>D9SLW3_CLOC7</name>
<dbReference type="STRING" id="573061.Clocel_1950"/>
<dbReference type="Pfam" id="PF16258">
    <property type="entry name" value="DUF4912"/>
    <property type="match status" value="1"/>
</dbReference>
<evidence type="ECO:0000313" key="1">
    <source>
        <dbReference type="EMBL" id="ADL51694.1"/>
    </source>
</evidence>
<proteinExistence type="predicted"/>
<gene>
    <name evidence="1" type="ordered locus">Clocel_1950</name>
</gene>
<dbReference type="KEGG" id="ccb:Clocel_1950"/>
<reference evidence="1 2" key="1">
    <citation type="submission" date="2010-08" db="EMBL/GenBank/DDBJ databases">
        <title>Complete sequence of Clostridium cellulovorans 743B.</title>
        <authorList>
            <consortium name="US DOE Joint Genome Institute"/>
            <person name="Lucas S."/>
            <person name="Copeland A."/>
            <person name="Lapidus A."/>
            <person name="Cheng J.-F."/>
            <person name="Bruce D."/>
            <person name="Goodwin L."/>
            <person name="Pitluck S."/>
            <person name="Chertkov O."/>
            <person name="Detter J.C."/>
            <person name="Han C."/>
            <person name="Tapia R."/>
            <person name="Land M."/>
            <person name="Hauser L."/>
            <person name="Chang Y.-J."/>
            <person name="Jeffries C."/>
            <person name="Kyrpides N."/>
            <person name="Ivanova N."/>
            <person name="Mikhailova N."/>
            <person name="Hemme C.L."/>
            <person name="Woyke T."/>
        </authorList>
    </citation>
    <scope>NUCLEOTIDE SEQUENCE [LARGE SCALE GENOMIC DNA]</scope>
    <source>
        <strain evidence="2">ATCC 35296 / DSM 3052 / OCM 3 / 743B</strain>
    </source>
</reference>
<sequence>MLDGNTKIVLLVQNHNTVFTYFKISPFTIKSFEDIYGINSWKNSKPVLKVFYIERNVPREVQTIYMDASNDNWYINLDRDACDVFVKYGRVAADDKFIPVSVSNTVTTMRNHQAEDTTVRYVDFSNIVDEKNVKLALQDSPEHINATEYKPNPIDELKKN</sequence>
<dbReference type="eggNOG" id="COG3330">
    <property type="taxonomic scope" value="Bacteria"/>
</dbReference>
<dbReference type="EMBL" id="CP002160">
    <property type="protein sequence ID" value="ADL51694.1"/>
    <property type="molecule type" value="Genomic_DNA"/>
</dbReference>
<dbReference type="InterPro" id="IPR032585">
    <property type="entry name" value="DUF4912"/>
</dbReference>
<dbReference type="RefSeq" id="WP_010077087.1">
    <property type="nucleotide sequence ID" value="NC_014393.1"/>
</dbReference>
<accession>D9SLW3</accession>
<dbReference type="HOGENOM" id="CLU_137246_0_0_9"/>
<evidence type="ECO:0008006" key="3">
    <source>
        <dbReference type="Google" id="ProtNLM"/>
    </source>
</evidence>
<dbReference type="Proteomes" id="UP000002730">
    <property type="component" value="Chromosome"/>
</dbReference>
<protein>
    <recommendedName>
        <fullName evidence="3">DUF4912 domain-containing protein</fullName>
    </recommendedName>
</protein>
<evidence type="ECO:0000313" key="2">
    <source>
        <dbReference type="Proteomes" id="UP000002730"/>
    </source>
</evidence>
<keyword evidence="2" id="KW-1185">Reference proteome</keyword>
<dbReference type="AlphaFoldDB" id="D9SLW3"/>
<dbReference type="OrthoDB" id="9812700at2"/>